<dbReference type="Pfam" id="PF01915">
    <property type="entry name" value="Glyco_hydro_3_C"/>
    <property type="match status" value="1"/>
</dbReference>
<dbReference type="InterPro" id="IPR026891">
    <property type="entry name" value="Fn3-like"/>
</dbReference>
<evidence type="ECO:0000256" key="1">
    <source>
        <dbReference type="ARBA" id="ARBA00005336"/>
    </source>
</evidence>
<evidence type="ECO:0000313" key="4">
    <source>
        <dbReference type="EMBL" id="MDC1899207.1"/>
    </source>
</evidence>
<evidence type="ECO:0000256" key="2">
    <source>
        <dbReference type="ARBA" id="ARBA00022801"/>
    </source>
</evidence>
<reference evidence="4" key="1">
    <citation type="submission" date="2022-10" db="EMBL/GenBank/DDBJ databases">
        <title>Human gut microbiome strain richness.</title>
        <authorList>
            <person name="Chen-Liaw A."/>
        </authorList>
    </citation>
    <scope>NUCLEOTIDE SEQUENCE</scope>
    <source>
        <strain evidence="4">1001713st1_F9_1001713B170221_170320</strain>
    </source>
</reference>
<evidence type="ECO:0000313" key="5">
    <source>
        <dbReference type="Proteomes" id="UP001222603"/>
    </source>
</evidence>
<comment type="similarity">
    <text evidence="1">Belongs to the glycosyl hydrolase 3 family.</text>
</comment>
<feature type="domain" description="Fibronectin type III-like" evidence="3">
    <location>
        <begin position="309"/>
        <end position="379"/>
    </location>
</feature>
<dbReference type="SUPFAM" id="SSF52279">
    <property type="entry name" value="Beta-D-glucan exohydrolase, C-terminal domain"/>
    <property type="match status" value="1"/>
</dbReference>
<dbReference type="FunFam" id="2.60.40.10:FF:000495">
    <property type="entry name" value="Periplasmic beta-glucosidase"/>
    <property type="match status" value="1"/>
</dbReference>
<dbReference type="GO" id="GO:0008422">
    <property type="term" value="F:beta-glucosidase activity"/>
    <property type="evidence" value="ECO:0007669"/>
    <property type="project" value="UniProtKB-ARBA"/>
</dbReference>
<evidence type="ECO:0000259" key="3">
    <source>
        <dbReference type="SMART" id="SM01217"/>
    </source>
</evidence>
<proteinExistence type="inferred from homology"/>
<dbReference type="PANTHER" id="PTHR42715:SF10">
    <property type="entry name" value="BETA-GLUCOSIDASE"/>
    <property type="match status" value="1"/>
</dbReference>
<dbReference type="EMBL" id="JAQNSI010000034">
    <property type="protein sequence ID" value="MDC1899207.1"/>
    <property type="molecule type" value="Genomic_DNA"/>
</dbReference>
<dbReference type="InterPro" id="IPR050288">
    <property type="entry name" value="Cellulose_deg_GH3"/>
</dbReference>
<dbReference type="Proteomes" id="UP001222603">
    <property type="component" value="Unassembled WGS sequence"/>
</dbReference>
<gene>
    <name evidence="4" type="ORF">POZ10_01040</name>
</gene>
<dbReference type="InterPro" id="IPR036881">
    <property type="entry name" value="Glyco_hydro_3_C_sf"/>
</dbReference>
<dbReference type="InterPro" id="IPR013783">
    <property type="entry name" value="Ig-like_fold"/>
</dbReference>
<keyword evidence="2 4" id="KW-0378">Hydrolase</keyword>
<dbReference type="Gene3D" id="3.40.50.1700">
    <property type="entry name" value="Glycoside hydrolase family 3 C-terminal domain"/>
    <property type="match status" value="1"/>
</dbReference>
<name>A0AAW6GYZ0_BACUN</name>
<organism evidence="4 5">
    <name type="scientific">Bacteroides uniformis</name>
    <dbReference type="NCBI Taxonomy" id="820"/>
    <lineage>
        <taxon>Bacteria</taxon>
        <taxon>Pseudomonadati</taxon>
        <taxon>Bacteroidota</taxon>
        <taxon>Bacteroidia</taxon>
        <taxon>Bacteroidales</taxon>
        <taxon>Bacteroidaceae</taxon>
        <taxon>Bacteroides</taxon>
    </lineage>
</organism>
<sequence>IRGNIFVALKLGLLDGDNSRNPYLSIGKNSTETPPFMTAEARRLAREVTAKSVVLLKNKKLLPLDAGKLRKIAVIGPYSDKIVQDWYSGTPPYETTILSGIRNAVKEGTEIIHAEDNRMGQAEKAAAAADVAIVCVGNHPYGTRADWKFSPVPSDGREAVDRKSLMLPDEDLVKLVLKANPNTILVLVSSFPYTINWSQEHVPAIVHITHCSQEQGNGLADVLFGKVNPAGRTVQTWVKDITDLPDIMDYDIRNGRTYMYHQGPVLYPFGYGLSYSDFAYEKIESFKQDKKNIRVTVSVKNTSGRDGEEVVQLYASYPESKVERPSKQLRAFRRIPIKAGETRKVTLTVPKEELGYWNEGKQMFVVEPGTVKLLIGASSEDIRLEGKIRL</sequence>
<dbReference type="GO" id="GO:0005975">
    <property type="term" value="P:carbohydrate metabolic process"/>
    <property type="evidence" value="ECO:0007669"/>
    <property type="project" value="InterPro"/>
</dbReference>
<dbReference type="InterPro" id="IPR002772">
    <property type="entry name" value="Glyco_hydro_3_C"/>
</dbReference>
<dbReference type="RefSeq" id="WP_272201577.1">
    <property type="nucleotide sequence ID" value="NZ_JAQNSI010000034.1"/>
</dbReference>
<accession>A0AAW6GYZ0</accession>
<feature type="non-terminal residue" evidence="4">
    <location>
        <position position="1"/>
    </location>
</feature>
<dbReference type="Gene3D" id="2.60.40.10">
    <property type="entry name" value="Immunoglobulins"/>
    <property type="match status" value="1"/>
</dbReference>
<comment type="caution">
    <text evidence="4">The sequence shown here is derived from an EMBL/GenBank/DDBJ whole genome shotgun (WGS) entry which is preliminary data.</text>
</comment>
<dbReference type="SMART" id="SM01217">
    <property type="entry name" value="Fn3_like"/>
    <property type="match status" value="1"/>
</dbReference>
<dbReference type="Pfam" id="PF14310">
    <property type="entry name" value="Fn3-like"/>
    <property type="match status" value="1"/>
</dbReference>
<dbReference type="PANTHER" id="PTHR42715">
    <property type="entry name" value="BETA-GLUCOSIDASE"/>
    <property type="match status" value="1"/>
</dbReference>
<dbReference type="AlphaFoldDB" id="A0AAW6GYZ0"/>
<protein>
    <submittedName>
        <fullName evidence="4">Glycoside hydrolase family 3 C-terminal domain-containing protein</fullName>
    </submittedName>
</protein>